<name>A0A6N8GIC2_9MICC</name>
<dbReference type="RefSeq" id="WP_156268431.1">
    <property type="nucleotide sequence ID" value="NZ_WOGU01000004.1"/>
</dbReference>
<protein>
    <submittedName>
        <fullName evidence="3">DUF91 domain-containing protein</fullName>
    </submittedName>
</protein>
<feature type="domain" description="DUF5655" evidence="2">
    <location>
        <begin position="215"/>
        <end position="322"/>
    </location>
</feature>
<dbReference type="Gene3D" id="3.40.1350.10">
    <property type="match status" value="1"/>
</dbReference>
<dbReference type="InterPro" id="IPR011856">
    <property type="entry name" value="tRNA_endonuc-like_dom_sf"/>
</dbReference>
<keyword evidence="4" id="KW-1185">Reference proteome</keyword>
<dbReference type="EMBL" id="WOGU01000004">
    <property type="protein sequence ID" value="MUN62876.1"/>
    <property type="molecule type" value="Genomic_DNA"/>
</dbReference>
<dbReference type="GO" id="GO:0003676">
    <property type="term" value="F:nucleic acid binding"/>
    <property type="evidence" value="ECO:0007669"/>
    <property type="project" value="InterPro"/>
</dbReference>
<evidence type="ECO:0000313" key="4">
    <source>
        <dbReference type="Proteomes" id="UP000436989"/>
    </source>
</evidence>
<dbReference type="Pfam" id="PF18899">
    <property type="entry name" value="DUF5655"/>
    <property type="match status" value="1"/>
</dbReference>
<evidence type="ECO:0000313" key="3">
    <source>
        <dbReference type="EMBL" id="MUN62876.1"/>
    </source>
</evidence>
<dbReference type="AlphaFoldDB" id="A0A6N8GIC2"/>
<evidence type="ECO:0000256" key="1">
    <source>
        <dbReference type="SAM" id="MobiDB-lite"/>
    </source>
</evidence>
<evidence type="ECO:0000259" key="2">
    <source>
        <dbReference type="Pfam" id="PF18899"/>
    </source>
</evidence>
<comment type="caution">
    <text evidence="3">The sequence shown here is derived from an EMBL/GenBank/DDBJ whole genome shotgun (WGS) entry which is preliminary data.</text>
</comment>
<proteinExistence type="predicted"/>
<organism evidence="3 4">
    <name type="scientific">Kocuria sediminis</name>
    <dbReference type="NCBI Taxonomy" id="1038857"/>
    <lineage>
        <taxon>Bacteria</taxon>
        <taxon>Bacillati</taxon>
        <taxon>Actinomycetota</taxon>
        <taxon>Actinomycetes</taxon>
        <taxon>Micrococcales</taxon>
        <taxon>Micrococcaceae</taxon>
        <taxon>Kocuria</taxon>
    </lineage>
</organism>
<accession>A0A6N8GIC2</accession>
<feature type="region of interest" description="Disordered" evidence="1">
    <location>
        <begin position="172"/>
        <end position="208"/>
    </location>
</feature>
<dbReference type="Proteomes" id="UP000436989">
    <property type="component" value="Unassembled WGS sequence"/>
</dbReference>
<reference evidence="3 4" key="1">
    <citation type="submission" date="2019-12" db="EMBL/GenBank/DDBJ databases">
        <authorList>
            <person name="Shi Y."/>
        </authorList>
    </citation>
    <scope>NUCLEOTIDE SEQUENCE [LARGE SCALE GENOMIC DNA]</scope>
    <source>
        <strain evidence="3 4">JCM 17929</strain>
    </source>
</reference>
<sequence>MSDLKLFRIDGGAAVELQGSHVPLEKHLQNLVESNMEVMLGVHFLASEHSTGPRHRGRIDSLGIDENGSPVIVEYKRTRNHNVINQGLFYLQWLLDHRADFQQVVRESAHHHFTYLIDWSAPRLICVATDFSRYDIEAVQLIDRAIDLISYRDFSGQLLSLELVHSNATDSTTTAARRPTLAVPRGPAEDEESGEDISVAEDSDTGPPILEKLEQASPQLRELFEALDEYCVFLGNGVNRKVLKRYIAFYRRWNLVVLKIRPNERKIVLHLKVNPDTVELKSGFTRDLRTTERQPAVALEVTVRRIEDLKPAYELIDRAYDNG</sequence>
<dbReference type="InterPro" id="IPR043714">
    <property type="entry name" value="DUF5655"/>
</dbReference>
<gene>
    <name evidence="3" type="ORF">GMA12_06930</name>
</gene>
<feature type="compositionally biased region" description="Acidic residues" evidence="1">
    <location>
        <begin position="189"/>
        <end position="204"/>
    </location>
</feature>